<protein>
    <recommendedName>
        <fullName evidence="2">ACT domain-containing protein</fullName>
    </recommendedName>
</protein>
<sequence>MQVAGSMSAEQSTQQSPLKPKVAPLRVAEEREIRKMVANVEPQPIKVSTRSALMRRFNQSFPSFYSQFVSSEVQAQNLRLAYALYQTRKAVVQMQDERRKTVVCLAYRNQPSLLSDLFGVLTAFNLSVHGINLYGQIYSPHLVFIRITVSRDGNSLSSQTKLNLERAIHECLAGVFRVHETLALEFDLKAGLKDTQVSFYSDQVFHLPTLLVDTDNQPGMFYRVMTALWQEDLTVINLNLMLRRDQTRFIFYLLGPDSTTTMPEFLGQKLALSVQQRLQAGALLY</sequence>
<gene>
    <name evidence="3" type="ORF">JX360_15935</name>
</gene>
<dbReference type="Proteomes" id="UP000830835">
    <property type="component" value="Unassembled WGS sequence"/>
</dbReference>
<organism evidence="3 4">
    <name type="scientific">Thermostichus vulcanus str. 'Rupite'</name>
    <dbReference type="NCBI Taxonomy" id="2813851"/>
    <lineage>
        <taxon>Bacteria</taxon>
        <taxon>Bacillati</taxon>
        <taxon>Cyanobacteriota</taxon>
        <taxon>Cyanophyceae</taxon>
        <taxon>Thermostichales</taxon>
        <taxon>Thermostichaceae</taxon>
        <taxon>Thermostichus</taxon>
    </lineage>
</organism>
<dbReference type="InterPro" id="IPR002912">
    <property type="entry name" value="ACT_dom"/>
</dbReference>
<accession>A0ABT0CF79</accession>
<reference evidence="3" key="1">
    <citation type="submission" date="2021-02" db="EMBL/GenBank/DDBJ databases">
        <title>The CRISPR/cas machinery reduction and long-range gene transfer in the hot spring cyanobacterium Synechococcus.</title>
        <authorList>
            <person name="Dvorak P."/>
            <person name="Jahodarova E."/>
            <person name="Hasler P."/>
            <person name="Poulickova A."/>
        </authorList>
    </citation>
    <scope>NUCLEOTIDE SEQUENCE</scope>
    <source>
        <strain evidence="3">Rupite</strain>
    </source>
</reference>
<evidence type="ECO:0000259" key="2">
    <source>
        <dbReference type="PROSITE" id="PS51671"/>
    </source>
</evidence>
<dbReference type="PROSITE" id="PS51671">
    <property type="entry name" value="ACT"/>
    <property type="match status" value="1"/>
</dbReference>
<feature type="compositionally biased region" description="Polar residues" evidence="1">
    <location>
        <begin position="8"/>
        <end position="17"/>
    </location>
</feature>
<name>A0ABT0CF79_THEVL</name>
<evidence type="ECO:0000313" key="4">
    <source>
        <dbReference type="Proteomes" id="UP000830835"/>
    </source>
</evidence>
<proteinExistence type="predicted"/>
<evidence type="ECO:0000313" key="3">
    <source>
        <dbReference type="EMBL" id="MCJ2544377.1"/>
    </source>
</evidence>
<comment type="caution">
    <text evidence="3">The sequence shown here is derived from an EMBL/GenBank/DDBJ whole genome shotgun (WGS) entry which is preliminary data.</text>
</comment>
<keyword evidence="4" id="KW-1185">Reference proteome</keyword>
<dbReference type="EMBL" id="JAFIRA010000061">
    <property type="protein sequence ID" value="MCJ2544377.1"/>
    <property type="molecule type" value="Genomic_DNA"/>
</dbReference>
<feature type="domain" description="ACT" evidence="2">
    <location>
        <begin position="102"/>
        <end position="186"/>
    </location>
</feature>
<evidence type="ECO:0000256" key="1">
    <source>
        <dbReference type="SAM" id="MobiDB-lite"/>
    </source>
</evidence>
<feature type="region of interest" description="Disordered" evidence="1">
    <location>
        <begin position="1"/>
        <end position="22"/>
    </location>
</feature>